<sequence length="196" mass="20702">MGSGEAAAPAESKQNESQRPVRETNQSSELTQEEQAQVRELQQRDRQVRAHEAAHRSAAAGMVSGGSYTYQTGPDGRRYAVGGEVSISASYSGSPQERLRQAETLRRAALAPADPSPQDRMVAAQAAAMASQARADISAARREEMAQQNQSNGAAEAGDAGREFEAPFNSRAIAAFNGVSGSATLHSTPSTIDEII</sequence>
<dbReference type="Pfam" id="PF12118">
    <property type="entry name" value="SprA-related"/>
    <property type="match status" value="1"/>
</dbReference>
<feature type="region of interest" description="Disordered" evidence="1">
    <location>
        <begin position="134"/>
        <end position="163"/>
    </location>
</feature>
<evidence type="ECO:0008006" key="4">
    <source>
        <dbReference type="Google" id="ProtNLM"/>
    </source>
</evidence>
<protein>
    <recommendedName>
        <fullName evidence="4">Catalase</fullName>
    </recommendedName>
</protein>
<evidence type="ECO:0000256" key="1">
    <source>
        <dbReference type="SAM" id="MobiDB-lite"/>
    </source>
</evidence>
<organism evidence="2 3">
    <name type="scientific">Candidatus Thiodiazotropha endoloripes</name>
    <dbReference type="NCBI Taxonomy" id="1818881"/>
    <lineage>
        <taxon>Bacteria</taxon>
        <taxon>Pseudomonadati</taxon>
        <taxon>Pseudomonadota</taxon>
        <taxon>Gammaproteobacteria</taxon>
        <taxon>Chromatiales</taxon>
        <taxon>Sedimenticolaceae</taxon>
        <taxon>Candidatus Thiodiazotropha</taxon>
    </lineage>
</organism>
<evidence type="ECO:0000313" key="3">
    <source>
        <dbReference type="Proteomes" id="UP000094849"/>
    </source>
</evidence>
<dbReference type="InterPro" id="IPR021973">
    <property type="entry name" value="SprA-related"/>
</dbReference>
<feature type="compositionally biased region" description="Basic and acidic residues" evidence="1">
    <location>
        <begin position="13"/>
        <end position="22"/>
    </location>
</feature>
<proteinExistence type="predicted"/>
<keyword evidence="3" id="KW-1185">Reference proteome</keyword>
<reference evidence="2 3" key="1">
    <citation type="submission" date="2016-03" db="EMBL/GenBank/DDBJ databases">
        <title>Chemosynthetic sulphur-oxidizing symbionts of marine invertebrate animals are capable of nitrogen fixation.</title>
        <authorList>
            <person name="Petersen J.M."/>
            <person name="Kemper A."/>
            <person name="Gruber-Vodicka H."/>
            <person name="Cardini U."/>
            <person name="Geest Mvander."/>
            <person name="Kleiner M."/>
            <person name="Bulgheresi S."/>
            <person name="Fussmann M."/>
            <person name="Herbold C."/>
            <person name="Seah B.K.B."/>
            <person name="Antony C.Paul."/>
            <person name="Liu D."/>
            <person name="Belitz A."/>
            <person name="Weber M."/>
        </authorList>
    </citation>
    <scope>NUCLEOTIDE SEQUENCE [LARGE SCALE GENOMIC DNA]</scope>
    <source>
        <strain evidence="2">G_D</strain>
    </source>
</reference>
<gene>
    <name evidence="2" type="ORF">A3196_08655</name>
</gene>
<feature type="region of interest" description="Disordered" evidence="1">
    <location>
        <begin position="1"/>
        <end position="79"/>
    </location>
</feature>
<feature type="compositionally biased region" description="Basic and acidic residues" evidence="1">
    <location>
        <begin position="41"/>
        <end position="55"/>
    </location>
</feature>
<evidence type="ECO:0000313" key="2">
    <source>
        <dbReference type="EMBL" id="ODB96821.1"/>
    </source>
</evidence>
<dbReference type="STRING" id="1818881.A3196_08655"/>
<name>A0A1E2UQ58_9GAMM</name>
<comment type="caution">
    <text evidence="2">The sequence shown here is derived from an EMBL/GenBank/DDBJ whole genome shotgun (WGS) entry which is preliminary data.</text>
</comment>
<dbReference type="Proteomes" id="UP000094849">
    <property type="component" value="Unassembled WGS sequence"/>
</dbReference>
<accession>A0A1E2UQ58</accession>
<dbReference type="AlphaFoldDB" id="A0A1E2UQ58"/>
<feature type="compositionally biased region" description="Polar residues" evidence="1">
    <location>
        <begin position="23"/>
        <end position="35"/>
    </location>
</feature>
<dbReference type="EMBL" id="LVJZ01000003">
    <property type="protein sequence ID" value="ODB96821.1"/>
    <property type="molecule type" value="Genomic_DNA"/>
</dbReference>